<keyword evidence="5" id="KW-0560">Oxidoreductase</keyword>
<evidence type="ECO:0000256" key="5">
    <source>
        <dbReference type="ARBA" id="ARBA00023002"/>
    </source>
</evidence>
<comment type="cofactor">
    <cofactor evidence="1">
        <name>[4Fe-4S] cluster</name>
        <dbReference type="ChEBI" id="CHEBI:49883"/>
    </cofactor>
</comment>
<dbReference type="Gene3D" id="1.10.569.10">
    <property type="entry name" value="Aldehyde Ferredoxin Oxidoreductase Protein, subunit A, domain 2"/>
    <property type="match status" value="1"/>
</dbReference>
<evidence type="ECO:0000313" key="10">
    <source>
        <dbReference type="EMBL" id="RTR39701.1"/>
    </source>
</evidence>
<dbReference type="GO" id="GO:0046872">
    <property type="term" value="F:metal ion binding"/>
    <property type="evidence" value="ECO:0007669"/>
    <property type="project" value="UniProtKB-KW"/>
</dbReference>
<evidence type="ECO:0000256" key="4">
    <source>
        <dbReference type="ARBA" id="ARBA00022723"/>
    </source>
</evidence>
<evidence type="ECO:0000256" key="1">
    <source>
        <dbReference type="ARBA" id="ARBA00001966"/>
    </source>
</evidence>
<keyword evidence="3" id="KW-0004">4Fe-4S</keyword>
<comment type="cofactor">
    <cofactor evidence="8">
        <name>tungstopterin</name>
        <dbReference type="ChEBI" id="CHEBI:30402"/>
    </cofactor>
</comment>
<dbReference type="GO" id="GO:0051539">
    <property type="term" value="F:4 iron, 4 sulfur cluster binding"/>
    <property type="evidence" value="ECO:0007669"/>
    <property type="project" value="UniProtKB-KW"/>
</dbReference>
<comment type="similarity">
    <text evidence="2">Belongs to the AOR/FOR family.</text>
</comment>
<evidence type="ECO:0000256" key="6">
    <source>
        <dbReference type="ARBA" id="ARBA00023004"/>
    </source>
</evidence>
<evidence type="ECO:0000256" key="3">
    <source>
        <dbReference type="ARBA" id="ARBA00022485"/>
    </source>
</evidence>
<dbReference type="InterPro" id="IPR013985">
    <property type="entry name" value="Ald_Fedxn_OxRdtase_dom3"/>
</dbReference>
<dbReference type="InterPro" id="IPR013984">
    <property type="entry name" value="Ald_Fedxn_OxRdtase_dom2"/>
</dbReference>
<dbReference type="Gene3D" id="1.10.599.10">
    <property type="entry name" value="Aldehyde Ferredoxin Oxidoreductase Protein, subunit A, domain 3"/>
    <property type="match status" value="1"/>
</dbReference>
<keyword evidence="7" id="KW-0411">Iron-sulfur</keyword>
<dbReference type="InterPro" id="IPR051919">
    <property type="entry name" value="W-dependent_AOR"/>
</dbReference>
<organism evidence="10 11">
    <name type="scientific">Shewanella canadensis</name>
    <dbReference type="NCBI Taxonomy" id="271096"/>
    <lineage>
        <taxon>Bacteria</taxon>
        <taxon>Pseudomonadati</taxon>
        <taxon>Pseudomonadota</taxon>
        <taxon>Gammaproteobacteria</taxon>
        <taxon>Alteromonadales</taxon>
        <taxon>Shewanellaceae</taxon>
        <taxon>Shewanella</taxon>
    </lineage>
</organism>
<evidence type="ECO:0000256" key="2">
    <source>
        <dbReference type="ARBA" id="ARBA00011032"/>
    </source>
</evidence>
<keyword evidence="11" id="KW-1185">Reference proteome</keyword>
<dbReference type="SMART" id="SM00790">
    <property type="entry name" value="AFOR_N"/>
    <property type="match status" value="1"/>
</dbReference>
<dbReference type="AlphaFoldDB" id="A0A3S0J7Q9"/>
<dbReference type="InterPro" id="IPR036021">
    <property type="entry name" value="Tungsten_al_ferr_oxy-like_C"/>
</dbReference>
<dbReference type="GO" id="GO:0009055">
    <property type="term" value="F:electron transfer activity"/>
    <property type="evidence" value="ECO:0007669"/>
    <property type="project" value="InterPro"/>
</dbReference>
<dbReference type="InterPro" id="IPR013983">
    <property type="entry name" value="Ald_Fedxn_OxRdtase_N"/>
</dbReference>
<keyword evidence="4" id="KW-0479">Metal-binding</keyword>
<gene>
    <name evidence="10" type="ORF">EKG38_07840</name>
</gene>
<evidence type="ECO:0000259" key="9">
    <source>
        <dbReference type="SMART" id="SM00790"/>
    </source>
</evidence>
<dbReference type="EMBL" id="RXNU01000003">
    <property type="protein sequence ID" value="RTR39701.1"/>
    <property type="molecule type" value="Genomic_DNA"/>
</dbReference>
<evidence type="ECO:0000313" key="11">
    <source>
        <dbReference type="Proteomes" id="UP000267448"/>
    </source>
</evidence>
<dbReference type="Gene3D" id="3.60.9.10">
    <property type="entry name" value="Aldehyde ferredoxin oxidoreductase, N-terminal domain"/>
    <property type="match status" value="1"/>
</dbReference>
<dbReference type="SUPFAM" id="SSF48310">
    <property type="entry name" value="Aldehyde ferredoxin oxidoreductase, C-terminal domains"/>
    <property type="match status" value="1"/>
</dbReference>
<evidence type="ECO:0000256" key="7">
    <source>
        <dbReference type="ARBA" id="ARBA00023014"/>
    </source>
</evidence>
<keyword evidence="6" id="KW-0408">Iron</keyword>
<feature type="domain" description="Aldehyde ferredoxin oxidoreductase N-terminal" evidence="9">
    <location>
        <begin position="7"/>
        <end position="235"/>
    </location>
</feature>
<protein>
    <submittedName>
        <fullName evidence="10">Aldehyde ferredoxin oxidoreductase</fullName>
    </submittedName>
</protein>
<sequence>MTKLKGFAGKILHIDLNNLTHHVLPTQDYYEWGGGHGFGAKLFWDLSEDIEVVTDGRDPRNVITIAGSPFSGTNVPSAGGRCEVTNMSVGLIPRNRFTRSNFGGHFSSMMKHAGWDAVTVTGKAPYPVYIDVRNDHVMIRDASHLWGKDTHETQQIIQEDVASVEVASGWNGQLDGNSFGRTTQKASVLTIGPAGENQSALGCLIHGAGNAAGQGGNGAVFGSKNLKAISFIGTGAVDIADPEALIKARFKTRDFYAADIDKSAEFAFPSLGGKPEAITFSTMPTGHRVSSCHGCVNGCKQRNAIGYGNEVTCQTSVWYLGAVRSYKFGGNAKLSLAKTGVELTEDSLYAGDLANKLGINTYPIMGLIPWLQKMHAKGELGSGKEIHSELPYERLGTREFADQFCQAIATGTDIGAYFINGIVPGIQQLGHSADVDNGTLHYPYYGMPEHGYDPRAELEWGYATLMTDRDMNDHGLNWIYWTVNLAKLEGIDFPIPAEVLASRFVEKMAPYVQADEVSAMDYASHNMYSEVLARQVQWINHYGRFWKNSALMCDFRWPDCVNTHREDLRGATGNDEVGEHVWWNAVTGEGISYVDGIERGRRIFNLDNAIWALQGRHRDDAKFADYIYDHKMTHNKLPTYLWPATNGAGQWDYREMMGRQHSREGVEEWKSHYYRAEGWDTATGWPTRSLLEGMNMKDVADRLEQAGKLGNEEV</sequence>
<comment type="caution">
    <text evidence="10">The sequence shown here is derived from an EMBL/GenBank/DDBJ whole genome shotgun (WGS) entry which is preliminary data.</text>
</comment>
<reference evidence="10 11" key="1">
    <citation type="submission" date="2018-12" db="EMBL/GenBank/DDBJ databases">
        <authorList>
            <person name="Yu L."/>
        </authorList>
    </citation>
    <scope>NUCLEOTIDE SEQUENCE [LARGE SCALE GENOMIC DNA]</scope>
    <source>
        <strain evidence="10 11">HAW-EB2</strain>
    </source>
</reference>
<dbReference type="Pfam" id="PF01314">
    <property type="entry name" value="AFOR_C"/>
    <property type="match status" value="1"/>
</dbReference>
<dbReference type="SUPFAM" id="SSF56228">
    <property type="entry name" value="Aldehyde ferredoxin oxidoreductase, N-terminal domain"/>
    <property type="match status" value="1"/>
</dbReference>
<name>A0A3S0J7Q9_9GAMM</name>
<dbReference type="Pfam" id="PF02730">
    <property type="entry name" value="AFOR_N"/>
    <property type="match status" value="1"/>
</dbReference>
<accession>A0A3S0J7Q9</accession>
<dbReference type="OrthoDB" id="9763894at2"/>
<dbReference type="Proteomes" id="UP000267448">
    <property type="component" value="Unassembled WGS sequence"/>
</dbReference>
<dbReference type="GO" id="GO:0016625">
    <property type="term" value="F:oxidoreductase activity, acting on the aldehyde or oxo group of donors, iron-sulfur protein as acceptor"/>
    <property type="evidence" value="ECO:0007669"/>
    <property type="project" value="InterPro"/>
</dbReference>
<dbReference type="PANTHER" id="PTHR30038:SF9">
    <property type="entry name" value="ALDEHYDE FERREDOXIN OXIDOREDUCTASE"/>
    <property type="match status" value="1"/>
</dbReference>
<dbReference type="InterPro" id="IPR001203">
    <property type="entry name" value="OxRdtase_Ald_Fedxn_C"/>
</dbReference>
<evidence type="ECO:0000256" key="8">
    <source>
        <dbReference type="ARBA" id="ARBA00049934"/>
    </source>
</evidence>
<dbReference type="PANTHER" id="PTHR30038">
    <property type="entry name" value="ALDEHYDE FERREDOXIN OXIDOREDUCTASE"/>
    <property type="match status" value="1"/>
</dbReference>
<proteinExistence type="inferred from homology"/>
<dbReference type="InterPro" id="IPR036503">
    <property type="entry name" value="Ald_Fedxn_OxRdtase_N_sf"/>
</dbReference>
<dbReference type="RefSeq" id="WP_126519714.1">
    <property type="nucleotide sequence ID" value="NZ_RXNU01000003.1"/>
</dbReference>